<evidence type="ECO:0000313" key="6">
    <source>
        <dbReference type="EMBL" id="HIX54587.1"/>
    </source>
</evidence>
<organism evidence="6 7">
    <name type="scientific">Candidatus Sphingobacterium stercoripullorum</name>
    <dbReference type="NCBI Taxonomy" id="2838759"/>
    <lineage>
        <taxon>Bacteria</taxon>
        <taxon>Pseudomonadati</taxon>
        <taxon>Bacteroidota</taxon>
        <taxon>Sphingobacteriia</taxon>
        <taxon>Sphingobacteriales</taxon>
        <taxon>Sphingobacteriaceae</taxon>
        <taxon>Sphingobacterium</taxon>
    </lineage>
</organism>
<dbReference type="InterPro" id="IPR024185">
    <property type="entry name" value="FTHF_cligase-like_sf"/>
</dbReference>
<dbReference type="GO" id="GO:0035999">
    <property type="term" value="P:tetrahydrofolate interconversion"/>
    <property type="evidence" value="ECO:0007669"/>
    <property type="project" value="TreeGrafter"/>
</dbReference>
<dbReference type="InterPro" id="IPR037171">
    <property type="entry name" value="NagB/RpiA_transferase-like"/>
</dbReference>
<keyword evidence="5" id="KW-0479">Metal-binding</keyword>
<protein>
    <recommendedName>
        <fullName evidence="5">5-formyltetrahydrofolate cyclo-ligase</fullName>
        <ecNumber evidence="5">6.3.3.2</ecNumber>
    </recommendedName>
</protein>
<reference evidence="6" key="1">
    <citation type="journal article" date="2021" name="PeerJ">
        <title>Extensive microbial diversity within the chicken gut microbiome revealed by metagenomics and culture.</title>
        <authorList>
            <person name="Gilroy R."/>
            <person name="Ravi A."/>
            <person name="Getino M."/>
            <person name="Pursley I."/>
            <person name="Horton D.L."/>
            <person name="Alikhan N.F."/>
            <person name="Baker D."/>
            <person name="Gharbi K."/>
            <person name="Hall N."/>
            <person name="Watson M."/>
            <person name="Adriaenssens E.M."/>
            <person name="Foster-Nyarko E."/>
            <person name="Jarju S."/>
            <person name="Secka A."/>
            <person name="Antonio M."/>
            <person name="Oren A."/>
            <person name="Chaudhuri R.R."/>
            <person name="La Ragione R."/>
            <person name="Hildebrand F."/>
            <person name="Pallen M.J."/>
        </authorList>
    </citation>
    <scope>NUCLEOTIDE SEQUENCE</scope>
    <source>
        <strain evidence="6">1719</strain>
    </source>
</reference>
<dbReference type="PANTHER" id="PTHR23407:SF1">
    <property type="entry name" value="5-FORMYLTETRAHYDROFOLATE CYCLO-LIGASE"/>
    <property type="match status" value="1"/>
</dbReference>
<name>A0A9D1WA54_9SPHI</name>
<dbReference type="GO" id="GO:0046872">
    <property type="term" value="F:metal ion binding"/>
    <property type="evidence" value="ECO:0007669"/>
    <property type="project" value="UniProtKB-KW"/>
</dbReference>
<comment type="catalytic activity">
    <reaction evidence="5">
        <text>(6S)-5-formyl-5,6,7,8-tetrahydrofolate + ATP = (6R)-5,10-methenyltetrahydrofolate + ADP + phosphate</text>
        <dbReference type="Rhea" id="RHEA:10488"/>
        <dbReference type="ChEBI" id="CHEBI:30616"/>
        <dbReference type="ChEBI" id="CHEBI:43474"/>
        <dbReference type="ChEBI" id="CHEBI:57455"/>
        <dbReference type="ChEBI" id="CHEBI:57457"/>
        <dbReference type="ChEBI" id="CHEBI:456216"/>
        <dbReference type="EC" id="6.3.3.2"/>
    </reaction>
</comment>
<keyword evidence="6" id="KW-0436">Ligase</keyword>
<feature type="binding site" evidence="4">
    <location>
        <position position="55"/>
    </location>
    <ligand>
        <name>substrate</name>
    </ligand>
</feature>
<dbReference type="PANTHER" id="PTHR23407">
    <property type="entry name" value="ATPASE INHIBITOR/5-FORMYLTETRAHYDROFOLATE CYCLO-LIGASE"/>
    <property type="match status" value="1"/>
</dbReference>
<evidence type="ECO:0000256" key="5">
    <source>
        <dbReference type="RuleBase" id="RU361279"/>
    </source>
</evidence>
<feature type="binding site" evidence="4">
    <location>
        <position position="48"/>
    </location>
    <ligand>
        <name>substrate</name>
    </ligand>
</feature>
<dbReference type="Gene3D" id="3.40.50.10420">
    <property type="entry name" value="NagB/RpiA/CoA transferase-like"/>
    <property type="match status" value="1"/>
</dbReference>
<dbReference type="AlphaFoldDB" id="A0A9D1WA54"/>
<comment type="caution">
    <text evidence="6">The sequence shown here is derived from an EMBL/GenBank/DDBJ whole genome shotgun (WGS) entry which is preliminary data.</text>
</comment>
<dbReference type="GO" id="GO:0005524">
    <property type="term" value="F:ATP binding"/>
    <property type="evidence" value="ECO:0007669"/>
    <property type="project" value="UniProtKB-KW"/>
</dbReference>
<keyword evidence="2 4" id="KW-0547">Nucleotide-binding</keyword>
<evidence type="ECO:0000256" key="4">
    <source>
        <dbReference type="PIRSR" id="PIRSR006806-1"/>
    </source>
</evidence>
<dbReference type="PIRSF" id="PIRSF006806">
    <property type="entry name" value="FTHF_cligase"/>
    <property type="match status" value="1"/>
</dbReference>
<dbReference type="GO" id="GO:0009396">
    <property type="term" value="P:folic acid-containing compound biosynthetic process"/>
    <property type="evidence" value="ECO:0007669"/>
    <property type="project" value="TreeGrafter"/>
</dbReference>
<keyword evidence="3 4" id="KW-0067">ATP-binding</keyword>
<evidence type="ECO:0000256" key="3">
    <source>
        <dbReference type="ARBA" id="ARBA00022840"/>
    </source>
</evidence>
<evidence type="ECO:0000256" key="1">
    <source>
        <dbReference type="ARBA" id="ARBA00010638"/>
    </source>
</evidence>
<dbReference type="Proteomes" id="UP000824156">
    <property type="component" value="Unassembled WGS sequence"/>
</dbReference>
<keyword evidence="5" id="KW-0460">Magnesium</keyword>
<dbReference type="EC" id="6.3.3.2" evidence="5"/>
<evidence type="ECO:0000256" key="2">
    <source>
        <dbReference type="ARBA" id="ARBA00022741"/>
    </source>
</evidence>
<comment type="cofactor">
    <cofactor evidence="5">
        <name>Mg(2+)</name>
        <dbReference type="ChEBI" id="CHEBI:18420"/>
    </cofactor>
</comment>
<dbReference type="NCBIfam" id="TIGR02727">
    <property type="entry name" value="MTHFS_bact"/>
    <property type="match status" value="1"/>
</dbReference>
<dbReference type="GO" id="GO:0030272">
    <property type="term" value="F:5-formyltetrahydrofolate cyclo-ligase activity"/>
    <property type="evidence" value="ECO:0007669"/>
    <property type="project" value="UniProtKB-EC"/>
</dbReference>
<accession>A0A9D1WA54</accession>
<comment type="similarity">
    <text evidence="1 5">Belongs to the 5-formyltetrahydrofolate cyclo-ligase family.</text>
</comment>
<feature type="binding site" evidence="4">
    <location>
        <begin position="134"/>
        <end position="142"/>
    </location>
    <ligand>
        <name>ATP</name>
        <dbReference type="ChEBI" id="CHEBI:30616"/>
    </ligand>
</feature>
<sequence length="196" mass="22830">MYKKDLRITYNNKRLALSQDEKTIFDELMLKELSKLDLSRIKYLHVFLPIARLNEPDTFRMIDWLLSQYPSMSIVIPKVMGLKMDNFLYASDRNLVISDWGIPEPVVKGQAQVDARLIDAVLVPLLTFDRSGHRVGYGKGFYDRFLSLCREDVLKVGLCYFPPVNRIKDYNPYDVKLDLCITPNKTWDFGNAELKK</sequence>
<dbReference type="SUPFAM" id="SSF100950">
    <property type="entry name" value="NagB/RpiA/CoA transferase-like"/>
    <property type="match status" value="1"/>
</dbReference>
<dbReference type="Pfam" id="PF01812">
    <property type="entry name" value="5-FTHF_cyc-lig"/>
    <property type="match status" value="1"/>
</dbReference>
<reference evidence="6" key="2">
    <citation type="submission" date="2021-04" db="EMBL/GenBank/DDBJ databases">
        <authorList>
            <person name="Gilroy R."/>
        </authorList>
    </citation>
    <scope>NUCLEOTIDE SEQUENCE</scope>
    <source>
        <strain evidence="6">1719</strain>
    </source>
</reference>
<dbReference type="EMBL" id="DXEZ01000168">
    <property type="protein sequence ID" value="HIX54587.1"/>
    <property type="molecule type" value="Genomic_DNA"/>
</dbReference>
<dbReference type="InterPro" id="IPR002698">
    <property type="entry name" value="FTHF_cligase"/>
</dbReference>
<proteinExistence type="inferred from homology"/>
<feature type="binding site" evidence="4">
    <location>
        <begin position="3"/>
        <end position="7"/>
    </location>
    <ligand>
        <name>ATP</name>
        <dbReference type="ChEBI" id="CHEBI:30616"/>
    </ligand>
</feature>
<evidence type="ECO:0000313" key="7">
    <source>
        <dbReference type="Proteomes" id="UP000824156"/>
    </source>
</evidence>
<gene>
    <name evidence="6" type="ORF">H9853_06145</name>
</gene>